<dbReference type="AlphaFoldDB" id="A0AAU6WA92"/>
<name>A0AAU6WA92_9MICC</name>
<protein>
    <submittedName>
        <fullName evidence="1">Uncharacterized protein</fullName>
    </submittedName>
</protein>
<reference evidence="1 2" key="1">
    <citation type="submission" date="2023-05" db="EMBL/GenBank/DDBJ databases">
        <title>Glutamicibacter sp. B1, complete genome.</title>
        <authorList>
            <person name="Long Y.H."/>
            <person name="Fang T."/>
            <person name="Li X.Y."/>
        </authorList>
    </citation>
    <scope>NUCLEOTIDE SEQUENCE [LARGE SCALE GENOMIC DNA]</scope>
    <source>
        <strain evidence="1 2">B1</strain>
    </source>
</reference>
<sequence>MLERYFTEEWEWECCGGDLLIGQDVQLCVEVDSEYAQNMRAEFTHVLPEALTGVETHHDDDPVIINGRVVALHAVIADVKWTVTPRTTPDPVPQVLGDGVVVSIGNTELGQAEGENVKGTSRLLPVSTFPDRSVVPEDSEPDCSVLGEQIRADLSGYVITIEVD</sequence>
<keyword evidence="2" id="KW-1185">Reference proteome</keyword>
<evidence type="ECO:0000313" key="2">
    <source>
        <dbReference type="Proteomes" id="UP001486888"/>
    </source>
</evidence>
<evidence type="ECO:0000313" key="1">
    <source>
        <dbReference type="EMBL" id="XAO44880.1"/>
    </source>
</evidence>
<dbReference type="KEGG" id="gey:QMQ05_10980"/>
<dbReference type="Proteomes" id="UP001486888">
    <property type="component" value="Chromosome"/>
</dbReference>
<dbReference type="InterPro" id="IPR046485">
    <property type="entry name" value="DUF6578"/>
</dbReference>
<dbReference type="EMBL" id="CP125942">
    <property type="protein sequence ID" value="XAO44880.1"/>
    <property type="molecule type" value="Genomic_DNA"/>
</dbReference>
<proteinExistence type="predicted"/>
<dbReference type="RefSeq" id="WP_345470006.1">
    <property type="nucleotide sequence ID" value="NZ_CP125942.1"/>
</dbReference>
<accession>A0AAU6WA92</accession>
<organism evidence="1 2">
    <name type="scientific">Glutamicibacter ectropisis</name>
    <dbReference type="NCBI Taxonomy" id="3046593"/>
    <lineage>
        <taxon>Bacteria</taxon>
        <taxon>Bacillati</taxon>
        <taxon>Actinomycetota</taxon>
        <taxon>Actinomycetes</taxon>
        <taxon>Micrococcales</taxon>
        <taxon>Micrococcaceae</taxon>
        <taxon>Glutamicibacter</taxon>
    </lineage>
</organism>
<dbReference type="Pfam" id="PF20218">
    <property type="entry name" value="DUF6578"/>
    <property type="match status" value="1"/>
</dbReference>
<gene>
    <name evidence="1" type="ORF">QMQ05_10980</name>
</gene>